<name>A0A2T2WNH5_9FIRM</name>
<dbReference type="AlphaFoldDB" id="A0A2T2WNH5"/>
<sequence length="67" mass="7555">MLYTPVAVEDIFATIPDAQALSERWVHGRLCLVRLGKDGMPRLERLISTDPDDYLDPAFQPNAIVWG</sequence>
<evidence type="ECO:0000313" key="2">
    <source>
        <dbReference type="Proteomes" id="UP000241848"/>
    </source>
</evidence>
<dbReference type="Pfam" id="PF14035">
    <property type="entry name" value="YlzJ"/>
    <property type="match status" value="1"/>
</dbReference>
<dbReference type="EMBL" id="PXYV01000003">
    <property type="protein sequence ID" value="PSR23791.1"/>
    <property type="molecule type" value="Genomic_DNA"/>
</dbReference>
<reference evidence="1 2" key="1">
    <citation type="journal article" date="2014" name="BMC Genomics">
        <title>Comparison of environmental and isolate Sulfobacillus genomes reveals diverse carbon, sulfur, nitrogen, and hydrogen metabolisms.</title>
        <authorList>
            <person name="Justice N.B."/>
            <person name="Norman A."/>
            <person name="Brown C.T."/>
            <person name="Singh A."/>
            <person name="Thomas B.C."/>
            <person name="Banfield J.F."/>
        </authorList>
    </citation>
    <scope>NUCLEOTIDE SEQUENCE [LARGE SCALE GENOMIC DNA]</scope>
    <source>
        <strain evidence="1">AMDSBA3</strain>
    </source>
</reference>
<proteinExistence type="predicted"/>
<gene>
    <name evidence="1" type="ORF">C7B45_01910</name>
</gene>
<comment type="caution">
    <text evidence="1">The sequence shown here is derived from an EMBL/GenBank/DDBJ whole genome shotgun (WGS) entry which is preliminary data.</text>
</comment>
<accession>A0A2T2WNH5</accession>
<protein>
    <submittedName>
        <fullName evidence="1">Uncharacterized protein</fullName>
    </submittedName>
</protein>
<organism evidence="1 2">
    <name type="scientific">Sulfobacillus acidophilus</name>
    <dbReference type="NCBI Taxonomy" id="53633"/>
    <lineage>
        <taxon>Bacteria</taxon>
        <taxon>Bacillati</taxon>
        <taxon>Bacillota</taxon>
        <taxon>Clostridia</taxon>
        <taxon>Eubacteriales</taxon>
        <taxon>Clostridiales Family XVII. Incertae Sedis</taxon>
        <taxon>Sulfobacillus</taxon>
    </lineage>
</organism>
<dbReference type="Proteomes" id="UP000241848">
    <property type="component" value="Unassembled WGS sequence"/>
</dbReference>
<dbReference type="InterPro" id="IPR025619">
    <property type="entry name" value="YlzJ"/>
</dbReference>
<evidence type="ECO:0000313" key="1">
    <source>
        <dbReference type="EMBL" id="PSR23791.1"/>
    </source>
</evidence>